<dbReference type="AlphaFoldDB" id="A0A382MZN9"/>
<protein>
    <recommendedName>
        <fullName evidence="2">Neck protein</fullName>
    </recommendedName>
</protein>
<accession>A0A382MZN9</accession>
<name>A0A382MZN9_9ZZZZ</name>
<sequence length="279" mass="31272">MAKPSSREELKQYCLRTLGQPVIEINVEDDQLEDRMDEGLQFFQEYHFDGVERMYNIHQITGSTVKIISGTGFTNGETITGGTSNATATVESANSTTITFKSHLDTNGISNNDVTSSFSNGETITGSSSGTAAVADTDASLVTFGDMDNHYITLNDSILGVTGIFDIQDTGGGQTSSDLFSFRYQFHLNEMPYLTATSIINYKMSMQHLQLLNDMFVGKKPLRFSRHQNRLYLDLDWDSDDLTVDEYIVAECYRIIEPATFTDVYNDMFLKRYVTALFK</sequence>
<proteinExistence type="predicted"/>
<evidence type="ECO:0008006" key="2">
    <source>
        <dbReference type="Google" id="ProtNLM"/>
    </source>
</evidence>
<feature type="non-terminal residue" evidence="1">
    <location>
        <position position="279"/>
    </location>
</feature>
<gene>
    <name evidence="1" type="ORF">METZ01_LOCUS306419</name>
</gene>
<dbReference type="EMBL" id="UINC01096568">
    <property type="protein sequence ID" value="SVC53565.1"/>
    <property type="molecule type" value="Genomic_DNA"/>
</dbReference>
<reference evidence="1" key="1">
    <citation type="submission" date="2018-05" db="EMBL/GenBank/DDBJ databases">
        <authorList>
            <person name="Lanie J.A."/>
            <person name="Ng W.-L."/>
            <person name="Kazmierczak K.M."/>
            <person name="Andrzejewski T.M."/>
            <person name="Davidsen T.M."/>
            <person name="Wayne K.J."/>
            <person name="Tettelin H."/>
            <person name="Glass J.I."/>
            <person name="Rusch D."/>
            <person name="Podicherti R."/>
            <person name="Tsui H.-C.T."/>
            <person name="Winkler M.E."/>
        </authorList>
    </citation>
    <scope>NUCLEOTIDE SEQUENCE</scope>
</reference>
<organism evidence="1">
    <name type="scientific">marine metagenome</name>
    <dbReference type="NCBI Taxonomy" id="408172"/>
    <lineage>
        <taxon>unclassified sequences</taxon>
        <taxon>metagenomes</taxon>
        <taxon>ecological metagenomes</taxon>
    </lineage>
</organism>
<evidence type="ECO:0000313" key="1">
    <source>
        <dbReference type="EMBL" id="SVC53565.1"/>
    </source>
</evidence>